<dbReference type="PROSITE" id="PS00060">
    <property type="entry name" value="ADH_IRON_2"/>
    <property type="match status" value="1"/>
</dbReference>
<dbReference type="PANTHER" id="PTHR11496:SF102">
    <property type="entry name" value="ALCOHOL DEHYDROGENASE 4"/>
    <property type="match status" value="1"/>
</dbReference>
<protein>
    <submittedName>
        <fullName evidence="7">Iron-containing alcohol dehydrogenase</fullName>
    </submittedName>
</protein>
<organism evidence="7 8">
    <name type="scientific">Rheinheimera marina</name>
    <dbReference type="NCBI Taxonomy" id="1774958"/>
    <lineage>
        <taxon>Bacteria</taxon>
        <taxon>Pseudomonadati</taxon>
        <taxon>Pseudomonadota</taxon>
        <taxon>Gammaproteobacteria</taxon>
        <taxon>Chromatiales</taxon>
        <taxon>Chromatiaceae</taxon>
        <taxon>Rheinheimera</taxon>
    </lineage>
</organism>
<dbReference type="InterPro" id="IPR018211">
    <property type="entry name" value="ADH_Fe_CS"/>
</dbReference>
<evidence type="ECO:0000313" key="7">
    <source>
        <dbReference type="EMBL" id="MFC4655361.1"/>
    </source>
</evidence>
<dbReference type="EMBL" id="JBHSGB010000010">
    <property type="protein sequence ID" value="MFC4655361.1"/>
    <property type="molecule type" value="Genomic_DNA"/>
</dbReference>
<dbReference type="RefSeq" id="WP_377333862.1">
    <property type="nucleotide sequence ID" value="NZ_JBHSGB010000010.1"/>
</dbReference>
<dbReference type="Gene3D" id="1.20.1090.10">
    <property type="entry name" value="Dehydroquinate synthase-like - alpha domain"/>
    <property type="match status" value="1"/>
</dbReference>
<comment type="caution">
    <text evidence="7">The sequence shown here is derived from an EMBL/GenBank/DDBJ whole genome shotgun (WGS) entry which is preliminary data.</text>
</comment>
<evidence type="ECO:0000313" key="8">
    <source>
        <dbReference type="Proteomes" id="UP001595962"/>
    </source>
</evidence>
<comment type="cofactor">
    <cofactor evidence="1">
        <name>Fe cation</name>
        <dbReference type="ChEBI" id="CHEBI:24875"/>
    </cofactor>
</comment>
<accession>A0ABV9JM64</accession>
<proteinExistence type="inferred from homology"/>
<evidence type="ECO:0000259" key="6">
    <source>
        <dbReference type="Pfam" id="PF25137"/>
    </source>
</evidence>
<evidence type="ECO:0000256" key="1">
    <source>
        <dbReference type="ARBA" id="ARBA00001962"/>
    </source>
</evidence>
<dbReference type="CDD" id="cd08189">
    <property type="entry name" value="Fe-ADH-like"/>
    <property type="match status" value="1"/>
</dbReference>
<dbReference type="SUPFAM" id="SSF56796">
    <property type="entry name" value="Dehydroquinate synthase-like"/>
    <property type="match status" value="1"/>
</dbReference>
<dbReference type="Proteomes" id="UP001595962">
    <property type="component" value="Unassembled WGS sequence"/>
</dbReference>
<dbReference type="InterPro" id="IPR039697">
    <property type="entry name" value="Alcohol_dehydrogenase_Fe"/>
</dbReference>
<evidence type="ECO:0000259" key="5">
    <source>
        <dbReference type="Pfam" id="PF00465"/>
    </source>
</evidence>
<dbReference type="Pfam" id="PF00465">
    <property type="entry name" value="Fe-ADH"/>
    <property type="match status" value="1"/>
</dbReference>
<keyword evidence="3" id="KW-0560">Oxidoreductase</keyword>
<reference evidence="8" key="1">
    <citation type="journal article" date="2019" name="Int. J. Syst. Evol. Microbiol.">
        <title>The Global Catalogue of Microorganisms (GCM) 10K type strain sequencing project: providing services to taxonomists for standard genome sequencing and annotation.</title>
        <authorList>
            <consortium name="The Broad Institute Genomics Platform"/>
            <consortium name="The Broad Institute Genome Sequencing Center for Infectious Disease"/>
            <person name="Wu L."/>
            <person name="Ma J."/>
        </authorList>
    </citation>
    <scope>NUCLEOTIDE SEQUENCE [LARGE SCALE GENOMIC DNA]</scope>
    <source>
        <strain evidence="8">DT28</strain>
    </source>
</reference>
<sequence>MHLISRLRIVLTRIALKHLQFPVPLCLVGPDSALALCDTIAQAGIRRLLLITDGFLLQSGLLQPLQAQLLQHGVELEIFSDVEPDPGYELVLRGVEVMEHSQAEAVLAVGGGSSMDCAKAIVHTHANRCHPAKLTGLWLYALPRRHGLPLYAVPTTAGTGSEVTIAAVLSDKEAQTKKAIIDPKITPKMVALDARLTLNLPAFLTACTGMDALTHAIEASISTMATPETDQMARTACKLLLQHLPVAVTQGQQLQTRQQMLLASSLAGMAFTRAGVGYVHAFAHQLGALYQIPHGLANALLLPDVLELMLPACSRKLAALAENSGIGDAKMSAEQRSQCLIIHVRQLRCSLQIPSQIQQLCREDLPQIIRRAFAEAHGTYGVPRYLTYAEALQMLESLLPDRQQHQSEDRFSASSANSA</sequence>
<evidence type="ECO:0000256" key="4">
    <source>
        <dbReference type="ARBA" id="ARBA00023027"/>
    </source>
</evidence>
<dbReference type="PANTHER" id="PTHR11496">
    <property type="entry name" value="ALCOHOL DEHYDROGENASE"/>
    <property type="match status" value="1"/>
</dbReference>
<feature type="domain" description="Fe-containing alcohol dehydrogenase-like C-terminal" evidence="6">
    <location>
        <begin position="205"/>
        <end position="397"/>
    </location>
</feature>
<dbReference type="Gene3D" id="3.40.50.1970">
    <property type="match status" value="1"/>
</dbReference>
<feature type="domain" description="Alcohol dehydrogenase iron-type/glycerol dehydrogenase GldA" evidence="5">
    <location>
        <begin position="27"/>
        <end position="193"/>
    </location>
</feature>
<gene>
    <name evidence="7" type="ORF">ACFO3I_10095</name>
</gene>
<comment type="similarity">
    <text evidence="2">Belongs to the iron-containing alcohol dehydrogenase family.</text>
</comment>
<name>A0ABV9JM64_9GAMM</name>
<dbReference type="InterPro" id="IPR056798">
    <property type="entry name" value="ADH_Fe_C"/>
</dbReference>
<dbReference type="InterPro" id="IPR001670">
    <property type="entry name" value="ADH_Fe/GldA"/>
</dbReference>
<evidence type="ECO:0000256" key="3">
    <source>
        <dbReference type="ARBA" id="ARBA00023002"/>
    </source>
</evidence>
<dbReference type="Pfam" id="PF25137">
    <property type="entry name" value="ADH_Fe_C"/>
    <property type="match status" value="1"/>
</dbReference>
<keyword evidence="4" id="KW-0520">NAD</keyword>
<keyword evidence="8" id="KW-1185">Reference proteome</keyword>
<evidence type="ECO:0000256" key="2">
    <source>
        <dbReference type="ARBA" id="ARBA00007358"/>
    </source>
</evidence>